<feature type="domain" description="CAAX prenyl protease 2/Lysostaphin resistance protein A-like" evidence="3">
    <location>
        <begin position="158"/>
        <end position="259"/>
    </location>
</feature>
<protein>
    <submittedName>
        <fullName evidence="4">Membrane protease YdiL (CAAX protease family)</fullName>
    </submittedName>
</protein>
<keyword evidence="5" id="KW-1185">Reference proteome</keyword>
<feature type="transmembrane region" description="Helical" evidence="2">
    <location>
        <begin position="219"/>
        <end position="239"/>
    </location>
</feature>
<reference evidence="4 5" key="1">
    <citation type="submission" date="2018-10" db="EMBL/GenBank/DDBJ databases">
        <title>Genomic Encyclopedia of Archaeal and Bacterial Type Strains, Phase II (KMG-II): from individual species to whole genera.</title>
        <authorList>
            <person name="Goeker M."/>
        </authorList>
    </citation>
    <scope>NUCLEOTIDE SEQUENCE [LARGE SCALE GENOMIC DNA]</scope>
    <source>
        <strain evidence="4 5">DSM 25217</strain>
    </source>
</reference>
<feature type="transmembrane region" description="Helical" evidence="2">
    <location>
        <begin position="98"/>
        <end position="118"/>
    </location>
</feature>
<keyword evidence="4" id="KW-0645">Protease</keyword>
<keyword evidence="4" id="KW-0378">Hydrolase</keyword>
<comment type="caution">
    <text evidence="4">The sequence shown here is derived from an EMBL/GenBank/DDBJ whole genome shotgun (WGS) entry which is preliminary data.</text>
</comment>
<accession>A0A3M0CT32</accession>
<feature type="transmembrane region" description="Helical" evidence="2">
    <location>
        <begin position="59"/>
        <end position="77"/>
    </location>
</feature>
<proteinExistence type="predicted"/>
<dbReference type="AlphaFoldDB" id="A0A3M0CT32"/>
<dbReference type="InterPro" id="IPR003675">
    <property type="entry name" value="Rce1/LyrA-like_dom"/>
</dbReference>
<dbReference type="InterPro" id="IPR042150">
    <property type="entry name" value="MmRce1-like"/>
</dbReference>
<evidence type="ECO:0000313" key="5">
    <source>
        <dbReference type="Proteomes" id="UP000271227"/>
    </source>
</evidence>
<evidence type="ECO:0000256" key="2">
    <source>
        <dbReference type="SAM" id="Phobius"/>
    </source>
</evidence>
<keyword evidence="2" id="KW-0812">Transmembrane</keyword>
<dbReference type="RefSeq" id="WP_121936923.1">
    <property type="nucleotide sequence ID" value="NZ_REFR01000002.1"/>
</dbReference>
<dbReference type="InParanoid" id="A0A3M0CT32"/>
<dbReference type="PANTHER" id="PTHR35797:SF1">
    <property type="entry name" value="PROTEASE"/>
    <property type="match status" value="1"/>
</dbReference>
<dbReference type="PANTHER" id="PTHR35797">
    <property type="entry name" value="PROTEASE-RELATED"/>
    <property type="match status" value="1"/>
</dbReference>
<organism evidence="4 5">
    <name type="scientific">Eilatimonas milleporae</name>
    <dbReference type="NCBI Taxonomy" id="911205"/>
    <lineage>
        <taxon>Bacteria</taxon>
        <taxon>Pseudomonadati</taxon>
        <taxon>Pseudomonadota</taxon>
        <taxon>Alphaproteobacteria</taxon>
        <taxon>Kordiimonadales</taxon>
        <taxon>Kordiimonadaceae</taxon>
        <taxon>Eilatimonas</taxon>
    </lineage>
</organism>
<gene>
    <name evidence="4" type="ORF">BXY39_0135</name>
</gene>
<keyword evidence="2" id="KW-1133">Transmembrane helix</keyword>
<dbReference type="GO" id="GO:0080120">
    <property type="term" value="P:CAAX-box protein maturation"/>
    <property type="evidence" value="ECO:0007669"/>
    <property type="project" value="UniProtKB-ARBA"/>
</dbReference>
<feature type="transmembrane region" description="Helical" evidence="2">
    <location>
        <begin position="246"/>
        <end position="264"/>
    </location>
</feature>
<feature type="transmembrane region" description="Helical" evidence="2">
    <location>
        <begin position="276"/>
        <end position="297"/>
    </location>
</feature>
<feature type="region of interest" description="Disordered" evidence="1">
    <location>
        <begin position="1"/>
        <end position="24"/>
    </location>
</feature>
<feature type="transmembrane region" description="Helical" evidence="2">
    <location>
        <begin position="185"/>
        <end position="207"/>
    </location>
</feature>
<evidence type="ECO:0000256" key="1">
    <source>
        <dbReference type="SAM" id="MobiDB-lite"/>
    </source>
</evidence>
<feature type="transmembrane region" description="Helical" evidence="2">
    <location>
        <begin position="34"/>
        <end position="53"/>
    </location>
</feature>
<sequence length="313" mass="34701">MSDPTQDEPAPQKAMRPPAQGSGTGQRLDFWRPLGLFAGFLLLFAAMGYLLILELGLKRYYIALLMWTPGLAAMAALRLSGHGLSSLGWHWGPTRWHWIAYFLPPAYGLAAYGLIWSLGLGGVPNPKYIEEVAYFMALPAWPEWAMIVFSVVMIASVGMLWHFITALGEEIGWRGFLVPHLMQRVGFAHASVLSGLVWAAWHIPLIYGTSYNAGPSGLHMQMLNFTLLSVGLSFAYTYLRLKSGSLWPVTTLHAAHNVFILSIFQPMTLAYEDTRLYANEFGIVLPLVSLAVALYFWRKARAENLDGPLSPAG</sequence>
<dbReference type="Pfam" id="PF02517">
    <property type="entry name" value="Rce1-like"/>
    <property type="match status" value="1"/>
</dbReference>
<evidence type="ECO:0000313" key="4">
    <source>
        <dbReference type="EMBL" id="RMB12711.1"/>
    </source>
</evidence>
<dbReference type="GO" id="GO:0004175">
    <property type="term" value="F:endopeptidase activity"/>
    <property type="evidence" value="ECO:0007669"/>
    <property type="project" value="UniProtKB-ARBA"/>
</dbReference>
<dbReference type="GO" id="GO:0006508">
    <property type="term" value="P:proteolysis"/>
    <property type="evidence" value="ECO:0007669"/>
    <property type="project" value="UniProtKB-KW"/>
</dbReference>
<evidence type="ECO:0000259" key="3">
    <source>
        <dbReference type="Pfam" id="PF02517"/>
    </source>
</evidence>
<dbReference type="OrthoDB" id="3693644at2"/>
<dbReference type="EMBL" id="REFR01000002">
    <property type="protein sequence ID" value="RMB12711.1"/>
    <property type="molecule type" value="Genomic_DNA"/>
</dbReference>
<dbReference type="Proteomes" id="UP000271227">
    <property type="component" value="Unassembled WGS sequence"/>
</dbReference>
<name>A0A3M0CT32_9PROT</name>
<keyword evidence="2" id="KW-0472">Membrane</keyword>